<dbReference type="EMBL" id="JAVRHU010000001">
    <property type="protein sequence ID" value="MDT0620960.1"/>
    <property type="molecule type" value="Genomic_DNA"/>
</dbReference>
<organism evidence="9 10">
    <name type="scientific">Croceitalea vernalis</name>
    <dbReference type="NCBI Taxonomy" id="3075599"/>
    <lineage>
        <taxon>Bacteria</taxon>
        <taxon>Pseudomonadati</taxon>
        <taxon>Bacteroidota</taxon>
        <taxon>Flavobacteriia</taxon>
        <taxon>Flavobacteriales</taxon>
        <taxon>Flavobacteriaceae</taxon>
        <taxon>Croceitalea</taxon>
    </lineage>
</organism>
<keyword evidence="7" id="KW-0813">Transport</keyword>
<evidence type="ECO:0000256" key="2">
    <source>
        <dbReference type="ARBA" id="ARBA00005811"/>
    </source>
</evidence>
<evidence type="ECO:0000256" key="5">
    <source>
        <dbReference type="ARBA" id="ARBA00022989"/>
    </source>
</evidence>
<keyword evidence="3" id="KW-1003">Cell membrane</keyword>
<keyword evidence="7" id="KW-0653">Protein transport</keyword>
<evidence type="ECO:0000256" key="7">
    <source>
        <dbReference type="RuleBase" id="RU003879"/>
    </source>
</evidence>
<keyword evidence="6 8" id="KW-0472">Membrane</keyword>
<keyword evidence="10" id="KW-1185">Reference proteome</keyword>
<dbReference type="InterPro" id="IPR003400">
    <property type="entry name" value="ExbD"/>
</dbReference>
<protein>
    <submittedName>
        <fullName evidence="9">Biopolymer transporter ExbD</fullName>
    </submittedName>
</protein>
<comment type="similarity">
    <text evidence="2 7">Belongs to the ExbD/TolR family.</text>
</comment>
<dbReference type="PANTHER" id="PTHR30558">
    <property type="entry name" value="EXBD MEMBRANE COMPONENT OF PMF-DRIVEN MACROMOLECULE IMPORT SYSTEM"/>
    <property type="match status" value="1"/>
</dbReference>
<dbReference type="Proteomes" id="UP001250662">
    <property type="component" value="Unassembled WGS sequence"/>
</dbReference>
<evidence type="ECO:0000256" key="4">
    <source>
        <dbReference type="ARBA" id="ARBA00022692"/>
    </source>
</evidence>
<keyword evidence="5 8" id="KW-1133">Transmembrane helix</keyword>
<sequence>MIKNRKNKKQLPAISTASLPDIVFILLFFFMTVTTMKNTNLLVENTLPIANETEEILQLDEVIEILIGKSTQDGFFVGTEPKIQLGSKFGNIEDISVYVLSEVSKMPEEMKKVAMVSLKVDKTAEMGIVTDVKKELRKVNMLKVNYTTIQGDIFNNL</sequence>
<reference evidence="9 10" key="1">
    <citation type="submission" date="2023-09" db="EMBL/GenBank/DDBJ databases">
        <authorList>
            <person name="Rey-Velasco X."/>
        </authorList>
    </citation>
    <scope>NUCLEOTIDE SEQUENCE [LARGE SCALE GENOMIC DNA]</scope>
    <source>
        <strain evidence="9 10">P007</strain>
    </source>
</reference>
<comment type="caution">
    <text evidence="9">The sequence shown here is derived from an EMBL/GenBank/DDBJ whole genome shotgun (WGS) entry which is preliminary data.</text>
</comment>
<feature type="transmembrane region" description="Helical" evidence="8">
    <location>
        <begin position="12"/>
        <end position="31"/>
    </location>
</feature>
<accession>A0ABU3BFL9</accession>
<comment type="subcellular location">
    <subcellularLocation>
        <location evidence="1">Cell membrane</location>
        <topology evidence="1">Single-pass membrane protein</topology>
    </subcellularLocation>
    <subcellularLocation>
        <location evidence="7">Cell membrane</location>
        <topology evidence="7">Single-pass type II membrane protein</topology>
    </subcellularLocation>
</comment>
<dbReference type="PANTHER" id="PTHR30558:SF3">
    <property type="entry name" value="BIOPOLYMER TRANSPORT PROTEIN EXBD-RELATED"/>
    <property type="match status" value="1"/>
</dbReference>
<evidence type="ECO:0000313" key="9">
    <source>
        <dbReference type="EMBL" id="MDT0620960.1"/>
    </source>
</evidence>
<dbReference type="Pfam" id="PF02472">
    <property type="entry name" value="ExbD"/>
    <property type="match status" value="1"/>
</dbReference>
<evidence type="ECO:0000256" key="8">
    <source>
        <dbReference type="SAM" id="Phobius"/>
    </source>
</evidence>
<evidence type="ECO:0000313" key="10">
    <source>
        <dbReference type="Proteomes" id="UP001250662"/>
    </source>
</evidence>
<name>A0ABU3BFL9_9FLAO</name>
<evidence type="ECO:0000256" key="6">
    <source>
        <dbReference type="ARBA" id="ARBA00023136"/>
    </source>
</evidence>
<evidence type="ECO:0000256" key="1">
    <source>
        <dbReference type="ARBA" id="ARBA00004162"/>
    </source>
</evidence>
<gene>
    <name evidence="9" type="ORF">RM520_04950</name>
</gene>
<evidence type="ECO:0000256" key="3">
    <source>
        <dbReference type="ARBA" id="ARBA00022475"/>
    </source>
</evidence>
<dbReference type="RefSeq" id="WP_311387189.1">
    <property type="nucleotide sequence ID" value="NZ_JAVRHU010000001.1"/>
</dbReference>
<keyword evidence="4 7" id="KW-0812">Transmembrane</keyword>
<proteinExistence type="inferred from homology"/>